<sequence>MKEFFLFAGPNGSGKSTIIERLIDETGINYLNADYCARADPEISKMPDGLEKSKKAQLETERILRETISEGLPFAWETVFSHKSRLVIMEYAKKEGYRINLTYITTKNPDINVARVHQRVLEGGHGVPEDKIRGRYARSIAFLPDMILLADEVSVYDNSYDNVDPKLIFQKFIQTECDIEPEMVVWQTDDEEIDEWVVNHIVTPLIDRGILIQCYQVI</sequence>
<dbReference type="GeneID" id="85230586"/>
<dbReference type="KEGG" id="mefw:F1737_10415"/>
<dbReference type="RefSeq" id="WP_317136514.1">
    <property type="nucleotide sequence ID" value="NZ_CP043875.1"/>
</dbReference>
<reference evidence="1 2" key="1">
    <citation type="submission" date="2019-09" db="EMBL/GenBank/DDBJ databases">
        <title>The complete genome of Methanoplanus sp. FWC-SCC4.</title>
        <authorList>
            <person name="Chen S.-C."/>
            <person name="Zhou Y.-Z."/>
            <person name="Lai M.-C."/>
        </authorList>
    </citation>
    <scope>NUCLEOTIDE SEQUENCE [LARGE SCALE GENOMIC DNA]</scope>
    <source>
        <strain evidence="1 2">FWC-SCC4</strain>
    </source>
</reference>
<dbReference type="PANTHER" id="PTHR39206:SF1">
    <property type="entry name" value="SLL8004 PROTEIN"/>
    <property type="match status" value="1"/>
</dbReference>
<dbReference type="InterPro" id="IPR027417">
    <property type="entry name" value="P-loop_NTPase"/>
</dbReference>
<dbReference type="Gene3D" id="3.40.50.300">
    <property type="entry name" value="P-loop containing nucleotide triphosphate hydrolases"/>
    <property type="match status" value="1"/>
</dbReference>
<proteinExistence type="predicted"/>
<evidence type="ECO:0000313" key="1">
    <source>
        <dbReference type="EMBL" id="WOF17061.1"/>
    </source>
</evidence>
<name>A0AA97FGL4_9EURY</name>
<dbReference type="Pfam" id="PF13671">
    <property type="entry name" value="AAA_33"/>
    <property type="match status" value="1"/>
</dbReference>
<accession>A0AA97FGL4</accession>
<dbReference type="EMBL" id="CP043875">
    <property type="protein sequence ID" value="WOF17061.1"/>
    <property type="molecule type" value="Genomic_DNA"/>
</dbReference>
<organism evidence="1 2">
    <name type="scientific">Methanochimaera problematica</name>
    <dbReference type="NCBI Taxonomy" id="2609417"/>
    <lineage>
        <taxon>Archaea</taxon>
        <taxon>Methanobacteriati</taxon>
        <taxon>Methanobacteriota</taxon>
        <taxon>Stenosarchaea group</taxon>
        <taxon>Methanomicrobia</taxon>
        <taxon>Methanomicrobiales</taxon>
        <taxon>Methanomicrobiaceae</taxon>
        <taxon>Methanochimaera</taxon>
    </lineage>
</organism>
<dbReference type="Proteomes" id="UP001301797">
    <property type="component" value="Chromosome"/>
</dbReference>
<protein>
    <submittedName>
        <fullName evidence="1">AAA family ATPase</fullName>
    </submittedName>
</protein>
<dbReference type="PANTHER" id="PTHR39206">
    <property type="entry name" value="SLL8004 PROTEIN"/>
    <property type="match status" value="1"/>
</dbReference>
<evidence type="ECO:0000313" key="2">
    <source>
        <dbReference type="Proteomes" id="UP001301797"/>
    </source>
</evidence>
<dbReference type="SUPFAM" id="SSF52540">
    <property type="entry name" value="P-loop containing nucleoside triphosphate hydrolases"/>
    <property type="match status" value="1"/>
</dbReference>
<keyword evidence="2" id="KW-1185">Reference proteome</keyword>
<gene>
    <name evidence="1" type="ORF">F1737_10415</name>
</gene>
<dbReference type="AlphaFoldDB" id="A0AA97FGL4"/>